<dbReference type="SUPFAM" id="SSF69318">
    <property type="entry name" value="Integrin alpha N-terminal domain"/>
    <property type="match status" value="1"/>
</dbReference>
<dbReference type="InterPro" id="IPR006619">
    <property type="entry name" value="PGRP_domain_met/bac"/>
</dbReference>
<reference evidence="9" key="1">
    <citation type="submission" date="2024-06" db="EMBL/GenBank/DDBJ databases">
        <title>Streptomyces sp. strain HUAS MG91 genome sequences.</title>
        <authorList>
            <person name="Mo P."/>
        </authorList>
    </citation>
    <scope>NUCLEOTIDE SEQUENCE</scope>
    <source>
        <strain evidence="9">HUAS MG91</strain>
    </source>
</reference>
<dbReference type="InterPro" id="IPR002502">
    <property type="entry name" value="Amidase_domain"/>
</dbReference>
<dbReference type="InterPro" id="IPR013519">
    <property type="entry name" value="Int_alpha_beta-p"/>
</dbReference>
<dbReference type="SMART" id="SM00191">
    <property type="entry name" value="Int_alpha"/>
    <property type="match status" value="5"/>
</dbReference>
<proteinExistence type="inferred from homology"/>
<dbReference type="Pfam" id="PF13517">
    <property type="entry name" value="FG-GAP_3"/>
    <property type="match status" value="1"/>
</dbReference>
<keyword evidence="3" id="KW-0677">Repeat</keyword>
<feature type="domain" description="Peptidoglycan recognition protein family" evidence="8">
    <location>
        <begin position="266"/>
        <end position="414"/>
    </location>
</feature>
<keyword evidence="6" id="KW-0472">Membrane</keyword>
<keyword evidence="6" id="KW-1133">Transmembrane helix</keyword>
<dbReference type="PANTHER" id="PTHR11022:SF41">
    <property type="entry name" value="PEPTIDOGLYCAN-RECOGNITION PROTEIN LC-RELATED"/>
    <property type="match status" value="1"/>
</dbReference>
<dbReference type="GO" id="GO:0008270">
    <property type="term" value="F:zinc ion binding"/>
    <property type="evidence" value="ECO:0007669"/>
    <property type="project" value="InterPro"/>
</dbReference>
<dbReference type="EC" id="3.5.1.28" evidence="9"/>
<dbReference type="InterPro" id="IPR036505">
    <property type="entry name" value="Amidase/PGRP_sf"/>
</dbReference>
<dbReference type="Pfam" id="PF01510">
    <property type="entry name" value="Amidase_2"/>
    <property type="match status" value="1"/>
</dbReference>
<name>A0AAU8IWL0_9ACTN</name>
<dbReference type="PRINTS" id="PR01185">
    <property type="entry name" value="INTEGRINA"/>
</dbReference>
<organism evidence="9">
    <name type="scientific">Streptomyces tabacisoli</name>
    <dbReference type="NCBI Taxonomy" id="3156398"/>
    <lineage>
        <taxon>Bacteria</taxon>
        <taxon>Bacillati</taxon>
        <taxon>Actinomycetota</taxon>
        <taxon>Actinomycetes</taxon>
        <taxon>Kitasatosporales</taxon>
        <taxon>Streptomycetaceae</taxon>
        <taxon>Streptomyces</taxon>
    </lineage>
</organism>
<evidence type="ECO:0000256" key="3">
    <source>
        <dbReference type="ARBA" id="ARBA00022737"/>
    </source>
</evidence>
<evidence type="ECO:0000256" key="4">
    <source>
        <dbReference type="ARBA" id="ARBA00023180"/>
    </source>
</evidence>
<dbReference type="CDD" id="cd06583">
    <property type="entry name" value="PGRP"/>
    <property type="match status" value="1"/>
</dbReference>
<dbReference type="AlphaFoldDB" id="A0AAU8IWL0"/>
<keyword evidence="2" id="KW-0732">Signal</keyword>
<keyword evidence="6" id="KW-0812">Transmembrane</keyword>
<protein>
    <submittedName>
        <fullName evidence="9">N-acetylmuramoyl-L-alanine amidase</fullName>
        <ecNumber evidence="9">3.5.1.28</ecNumber>
    </submittedName>
</protein>
<dbReference type="SMART" id="SM00701">
    <property type="entry name" value="PGRP"/>
    <property type="match status" value="1"/>
</dbReference>
<accession>A0AAU8IWL0</accession>
<keyword evidence="4" id="KW-0325">Glycoprotein</keyword>
<evidence type="ECO:0000259" key="8">
    <source>
        <dbReference type="SMART" id="SM00701"/>
    </source>
</evidence>
<dbReference type="PANTHER" id="PTHR11022">
    <property type="entry name" value="PEPTIDOGLYCAN RECOGNITION PROTEIN"/>
    <property type="match status" value="1"/>
</dbReference>
<dbReference type="InterPro" id="IPR015510">
    <property type="entry name" value="PGRP"/>
</dbReference>
<comment type="similarity">
    <text evidence="1">Belongs to the N-acetylmuramoyl-L-alanine amidase 2 family.</text>
</comment>
<evidence type="ECO:0000259" key="7">
    <source>
        <dbReference type="SMART" id="SM00644"/>
    </source>
</evidence>
<dbReference type="Gene3D" id="3.40.80.10">
    <property type="entry name" value="Peptidoglycan recognition protein-like"/>
    <property type="match status" value="1"/>
</dbReference>
<dbReference type="InterPro" id="IPR028994">
    <property type="entry name" value="Integrin_alpha_N"/>
</dbReference>
<evidence type="ECO:0000256" key="5">
    <source>
        <dbReference type="SAM" id="MobiDB-lite"/>
    </source>
</evidence>
<sequence length="905" mass="91201">MSPRHSRGKAPDTRAAHAYKPLSLKRRAWITVGAVALGGAGVVTYAMADPGATVDGVPAHRAAAVHSVSMQTKSDRKVVPQKSTQLFSAVTVTWSDPEDKLDGSAQFRSRDAASGDWSAWTTLPKETIDADGAERERAALRGGTASVPTKTDADGVEVRVVDADGKASGLPSGMDVKLIDPGTGSAKGRSAGIEPAAYSAETTTPTAGASPDAGNSAAAVTAPESSAPESSAPASDDPKDATTSAAPSAAASETPPAPRPSTVVKPHIITQAQWGAGTNYDGTPTYDTEIKAAVVHHTGVDSDNAVPCAQSAKRLREIQQEHIAKGYYDIGYNFVVDRCGQIFEGRSGGMDLPVHGAHDYGFNTDTVGISYIGNFESAKPTKAALDAISRVVAWKFGQYGIVPTDKVTLTSNGDLGQDGNKVPLGKTITLPRVFGHKDTNSTLCPGANLYPKLSRIATQAAAPGVSHALPSQNLTGDATADIAAGIPKGASGGQVAIVPGGVSGPTTTGRKLISQSTGDIPGAGESGDEFGASTATGDVNGDGFTDLVVGQPGEDDTTGHKDRGAYTIVYGPDFTTGTGVNLDASYDLSGARFGSAVAVGDFNADGTADVFAASTGFGGTWSARYGDGWDSDSMVTTSEDNLSYLDAASGDFNRDGYADVALNYRDGAGLGKVVWYKGGAGGLRKAATLTVKGGRSIAAGDLNGDGVDDIVIGQPYTSESAAHSGGQVTAVYGAAATGLGTKVTTVHQSTSGVPGASEAGDAMGASVAVGDYNNDGYADVLTGAPNEDITRSGKNQSNAGTSLLLKGSSAGLTGTGALAVSQDEPGVPGSTETNDNLGSSAALTDLSGYGRADLVLGVAGEDTGNGTLLYVPSNSGGLGLSTAKYYGVTQVGSPAGARLGTDLAP</sequence>
<feature type="compositionally biased region" description="Low complexity" evidence="5">
    <location>
        <begin position="216"/>
        <end position="254"/>
    </location>
</feature>
<evidence type="ECO:0000256" key="6">
    <source>
        <dbReference type="SAM" id="Phobius"/>
    </source>
</evidence>
<dbReference type="PROSITE" id="PS51470">
    <property type="entry name" value="FG_GAP"/>
    <property type="match status" value="1"/>
</dbReference>
<feature type="region of interest" description="Disordered" evidence="5">
    <location>
        <begin position="165"/>
        <end position="265"/>
    </location>
</feature>
<dbReference type="GO" id="GO:0008745">
    <property type="term" value="F:N-acetylmuramoyl-L-alanine amidase activity"/>
    <property type="evidence" value="ECO:0007669"/>
    <property type="project" value="UniProtKB-EC"/>
</dbReference>
<feature type="transmembrane region" description="Helical" evidence="6">
    <location>
        <begin position="28"/>
        <end position="48"/>
    </location>
</feature>
<dbReference type="SMART" id="SM00644">
    <property type="entry name" value="Ami_2"/>
    <property type="match status" value="1"/>
</dbReference>
<gene>
    <name evidence="9" type="ORF">ABII15_23905</name>
</gene>
<dbReference type="Gene3D" id="2.130.10.130">
    <property type="entry name" value="Integrin alpha, N-terminal"/>
    <property type="match status" value="3"/>
</dbReference>
<feature type="domain" description="N-acetylmuramoyl-L-alanine amidase" evidence="7">
    <location>
        <begin position="279"/>
        <end position="446"/>
    </location>
</feature>
<dbReference type="InterPro" id="IPR000413">
    <property type="entry name" value="Integrin_alpha"/>
</dbReference>
<feature type="region of interest" description="Disordered" evidence="5">
    <location>
        <begin position="815"/>
        <end position="838"/>
    </location>
</feature>
<dbReference type="KEGG" id="stac:ABII15_23905"/>
<dbReference type="GO" id="GO:0009253">
    <property type="term" value="P:peptidoglycan catabolic process"/>
    <property type="evidence" value="ECO:0007669"/>
    <property type="project" value="InterPro"/>
</dbReference>
<dbReference type="InterPro" id="IPR013517">
    <property type="entry name" value="FG-GAP"/>
</dbReference>
<dbReference type="EMBL" id="CP159534">
    <property type="protein sequence ID" value="XCJ72817.1"/>
    <property type="molecule type" value="Genomic_DNA"/>
</dbReference>
<evidence type="ECO:0000256" key="1">
    <source>
        <dbReference type="ARBA" id="ARBA00007553"/>
    </source>
</evidence>
<dbReference type="GO" id="GO:0008305">
    <property type="term" value="C:integrin complex"/>
    <property type="evidence" value="ECO:0007669"/>
    <property type="project" value="InterPro"/>
</dbReference>
<evidence type="ECO:0000313" key="9">
    <source>
        <dbReference type="EMBL" id="XCJ72817.1"/>
    </source>
</evidence>
<dbReference type="RefSeq" id="WP_353944335.1">
    <property type="nucleotide sequence ID" value="NZ_CP159534.1"/>
</dbReference>
<keyword evidence="9" id="KW-0378">Hydrolase</keyword>
<evidence type="ECO:0000256" key="2">
    <source>
        <dbReference type="ARBA" id="ARBA00022729"/>
    </source>
</evidence>
<dbReference type="Pfam" id="PF01839">
    <property type="entry name" value="FG-GAP"/>
    <property type="match status" value="2"/>
</dbReference>
<dbReference type="SUPFAM" id="SSF55846">
    <property type="entry name" value="N-acetylmuramoyl-L-alanine amidase-like"/>
    <property type="match status" value="1"/>
</dbReference>
<dbReference type="GO" id="GO:0007155">
    <property type="term" value="P:cell adhesion"/>
    <property type="evidence" value="ECO:0007669"/>
    <property type="project" value="InterPro"/>
</dbReference>